<dbReference type="PANTHER" id="PTHR37825:SF1">
    <property type="entry name" value="TRNA(MET) CYTIDINE ACETATE LIGASE"/>
    <property type="match status" value="1"/>
</dbReference>
<comment type="caution">
    <text evidence="2">Lacks conserved residue(s) required for the propagation of feature annotation.</text>
</comment>
<dbReference type="EMBL" id="DVJN01000114">
    <property type="protein sequence ID" value="HIS92535.1"/>
    <property type="molecule type" value="Genomic_DNA"/>
</dbReference>
<name>A0A9D1G127_9FIRM</name>
<comment type="function">
    <text evidence="2">Catalyzes the formation of N(4)-acetylcytidine (ac(4)C) at the wobble position of elongator tRNA(Met), using acetate and ATP as substrates. First activates an acetate ion to form acetyladenylate (Ac-AMP) and then transfers the acetyl group to tRNA to form ac(4)C34.</text>
</comment>
<protein>
    <recommendedName>
        <fullName evidence="2">tRNA(Met) cytidine acetate ligase</fullName>
        <ecNumber evidence="2">6.3.4.-</ecNumber>
    </recommendedName>
</protein>
<dbReference type="EC" id="6.3.4.-" evidence="2"/>
<dbReference type="GO" id="GO:0005737">
    <property type="term" value="C:cytoplasm"/>
    <property type="evidence" value="ECO:0007669"/>
    <property type="project" value="UniProtKB-SubCell"/>
</dbReference>
<gene>
    <name evidence="2" type="primary">tmcAL</name>
    <name evidence="3" type="ORF">IAA84_05895</name>
</gene>
<feature type="binding site" evidence="2">
    <location>
        <begin position="7"/>
        <end position="20"/>
    </location>
    <ligand>
        <name>ATP</name>
        <dbReference type="ChEBI" id="CHEBI:30616"/>
    </ligand>
</feature>
<reference evidence="3" key="2">
    <citation type="journal article" date="2021" name="PeerJ">
        <title>Extensive microbial diversity within the chicken gut microbiome revealed by metagenomics and culture.</title>
        <authorList>
            <person name="Gilroy R."/>
            <person name="Ravi A."/>
            <person name="Getino M."/>
            <person name="Pursley I."/>
            <person name="Horton D.L."/>
            <person name="Alikhan N.F."/>
            <person name="Baker D."/>
            <person name="Gharbi K."/>
            <person name="Hall N."/>
            <person name="Watson M."/>
            <person name="Adriaenssens E.M."/>
            <person name="Foster-Nyarko E."/>
            <person name="Jarju S."/>
            <person name="Secka A."/>
            <person name="Antonio M."/>
            <person name="Oren A."/>
            <person name="Chaudhuri R.R."/>
            <person name="La Ragione R."/>
            <person name="Hildebrand F."/>
            <person name="Pallen M.J."/>
        </authorList>
    </citation>
    <scope>NUCLEOTIDE SEQUENCE</scope>
    <source>
        <strain evidence="3">13766</strain>
    </source>
</reference>
<dbReference type="AlphaFoldDB" id="A0A9D1G127"/>
<comment type="similarity">
    <text evidence="2">Belongs to the TmcAL family.</text>
</comment>
<organism evidence="3 4">
    <name type="scientific">Candidatus Alectryocaccomicrobium excrementavium</name>
    <dbReference type="NCBI Taxonomy" id="2840668"/>
    <lineage>
        <taxon>Bacteria</taxon>
        <taxon>Bacillati</taxon>
        <taxon>Bacillota</taxon>
        <taxon>Clostridia</taxon>
        <taxon>Candidatus Alectryocaccomicrobium</taxon>
    </lineage>
</organism>
<evidence type="ECO:0000256" key="1">
    <source>
        <dbReference type="ARBA" id="ARBA00022694"/>
    </source>
</evidence>
<comment type="subcellular location">
    <subcellularLocation>
        <location evidence="2">Cytoplasm</location>
    </subcellularLocation>
</comment>
<keyword evidence="2" id="KW-0963">Cytoplasm</keyword>
<keyword evidence="2" id="KW-0067">ATP-binding</keyword>
<comment type="catalytic activity">
    <reaction evidence="2">
        <text>cytidine(34) in elongator tRNA(Met) + acetate + ATP = N(4)-acetylcytidine(34) in elongator tRNA(Met) + AMP + diphosphate</text>
        <dbReference type="Rhea" id="RHEA:58144"/>
        <dbReference type="Rhea" id="RHEA-COMP:10693"/>
        <dbReference type="Rhea" id="RHEA-COMP:10694"/>
        <dbReference type="ChEBI" id="CHEBI:30089"/>
        <dbReference type="ChEBI" id="CHEBI:30616"/>
        <dbReference type="ChEBI" id="CHEBI:33019"/>
        <dbReference type="ChEBI" id="CHEBI:74900"/>
        <dbReference type="ChEBI" id="CHEBI:82748"/>
        <dbReference type="ChEBI" id="CHEBI:456215"/>
    </reaction>
</comment>
<keyword evidence="2" id="KW-0547">Nucleotide-binding</keyword>
<accession>A0A9D1G127</accession>
<proteinExistence type="inferred from homology"/>
<keyword evidence="2" id="KW-0820">tRNA-binding</keyword>
<dbReference type="GO" id="GO:0005524">
    <property type="term" value="F:ATP binding"/>
    <property type="evidence" value="ECO:0007669"/>
    <property type="project" value="UniProtKB-KW"/>
</dbReference>
<evidence type="ECO:0000313" key="4">
    <source>
        <dbReference type="Proteomes" id="UP000824140"/>
    </source>
</evidence>
<evidence type="ECO:0000313" key="3">
    <source>
        <dbReference type="EMBL" id="HIS92535.1"/>
    </source>
</evidence>
<feature type="binding site" evidence="2">
    <location>
        <position position="101"/>
    </location>
    <ligand>
        <name>ATP</name>
        <dbReference type="ChEBI" id="CHEBI:30616"/>
    </ligand>
</feature>
<reference evidence="3" key="1">
    <citation type="submission" date="2020-10" db="EMBL/GenBank/DDBJ databases">
        <authorList>
            <person name="Gilroy R."/>
        </authorList>
    </citation>
    <scope>NUCLEOTIDE SEQUENCE</scope>
    <source>
        <strain evidence="3">13766</strain>
    </source>
</reference>
<dbReference type="SUPFAM" id="SSF52374">
    <property type="entry name" value="Nucleotidylyl transferase"/>
    <property type="match status" value="1"/>
</dbReference>
<comment type="caution">
    <text evidence="3">The sequence shown here is derived from an EMBL/GenBank/DDBJ whole genome shotgun (WGS) entry which is preliminary data.</text>
</comment>
<feature type="binding site" evidence="2">
    <location>
        <position position="183"/>
    </location>
    <ligand>
        <name>ATP</name>
        <dbReference type="ChEBI" id="CHEBI:30616"/>
    </ligand>
</feature>
<dbReference type="Proteomes" id="UP000824140">
    <property type="component" value="Unassembled WGS sequence"/>
</dbReference>
<sequence length="380" mass="40904">MKIAGVICEYNPFHNGHARHLRLTREASGCDYIVCCMAGAFTQRGEPAIVDKFLRAEMALRCGADAVVELPALFAVRTADVFAAAGVSILSALGADILSFGAETADLETLYALARLREEEPPALSQAVREGLRAGKAHARAHGEAVAALLGLDTHHPNAILAAEYLRAMQKQRSPMRPLPIARKGEYHDEELSPLASATAVRKAMREGESVREAVPLEVWNLLEGAPLSGPLDDLGLYRLRETDLSRLVGAGEGLENRLRQAAQGASTLAAAVDAVKCKRYTRARIARLAAAALLGMDAALAARHPLPGYARLLGFRKSARPLLARMAQGTMPFVSRAAQLKGDEVFAFECRATDIWGLSTKEPALRAAGRDFTQRLIVL</sequence>
<dbReference type="GO" id="GO:0000049">
    <property type="term" value="F:tRNA binding"/>
    <property type="evidence" value="ECO:0007669"/>
    <property type="project" value="UniProtKB-KW"/>
</dbReference>
<dbReference type="Pfam" id="PF05636">
    <property type="entry name" value="HIGH_NTase1"/>
    <property type="match status" value="1"/>
</dbReference>
<dbReference type="InterPro" id="IPR014729">
    <property type="entry name" value="Rossmann-like_a/b/a_fold"/>
</dbReference>
<evidence type="ECO:0000256" key="2">
    <source>
        <dbReference type="HAMAP-Rule" id="MF_01539"/>
    </source>
</evidence>
<dbReference type="Gene3D" id="3.40.50.620">
    <property type="entry name" value="HUPs"/>
    <property type="match status" value="1"/>
</dbReference>
<keyword evidence="2" id="KW-0436">Ligase</keyword>
<dbReference type="GO" id="GO:0016879">
    <property type="term" value="F:ligase activity, forming carbon-nitrogen bonds"/>
    <property type="evidence" value="ECO:0007669"/>
    <property type="project" value="UniProtKB-UniRule"/>
</dbReference>
<dbReference type="GO" id="GO:0006400">
    <property type="term" value="P:tRNA modification"/>
    <property type="evidence" value="ECO:0007669"/>
    <property type="project" value="UniProtKB-UniRule"/>
</dbReference>
<keyword evidence="2" id="KW-0694">RNA-binding</keyword>
<dbReference type="HAMAP" id="MF_01539">
    <property type="entry name" value="TmcAL"/>
    <property type="match status" value="1"/>
</dbReference>
<dbReference type="InterPro" id="IPR008513">
    <property type="entry name" value="tRNA(Met)_cyd_acetate_ligase"/>
</dbReference>
<feature type="binding site" evidence="2">
    <location>
        <position position="158"/>
    </location>
    <ligand>
        <name>ATP</name>
        <dbReference type="ChEBI" id="CHEBI:30616"/>
    </ligand>
</feature>
<keyword evidence="1 2" id="KW-0819">tRNA processing</keyword>
<dbReference type="PANTHER" id="PTHR37825">
    <property type="entry name" value="TRNA(MET) CYTIDINE ACETATE LIGASE"/>
    <property type="match status" value="1"/>
</dbReference>